<gene>
    <name evidence="3" type="ORF">L1049_014775</name>
</gene>
<keyword evidence="4" id="KW-1185">Reference proteome</keyword>
<dbReference type="InterPro" id="IPR026961">
    <property type="entry name" value="PGG_dom"/>
</dbReference>
<accession>A0AAP0RWG3</accession>
<comment type="caution">
    <text evidence="3">The sequence shown here is derived from an EMBL/GenBank/DDBJ whole genome shotgun (WGS) entry which is preliminary data.</text>
</comment>
<dbReference type="AlphaFoldDB" id="A0AAP0RWG3"/>
<evidence type="ECO:0000313" key="3">
    <source>
        <dbReference type="EMBL" id="KAK9286380.1"/>
    </source>
</evidence>
<organism evidence="3 4">
    <name type="scientific">Liquidambar formosana</name>
    <name type="common">Formosan gum</name>
    <dbReference type="NCBI Taxonomy" id="63359"/>
    <lineage>
        <taxon>Eukaryota</taxon>
        <taxon>Viridiplantae</taxon>
        <taxon>Streptophyta</taxon>
        <taxon>Embryophyta</taxon>
        <taxon>Tracheophyta</taxon>
        <taxon>Spermatophyta</taxon>
        <taxon>Magnoliopsida</taxon>
        <taxon>eudicotyledons</taxon>
        <taxon>Gunneridae</taxon>
        <taxon>Pentapetalae</taxon>
        <taxon>Saxifragales</taxon>
        <taxon>Altingiaceae</taxon>
        <taxon>Liquidambar</taxon>
    </lineage>
</organism>
<dbReference type="EMBL" id="JBBPBK010000004">
    <property type="protein sequence ID" value="KAK9286380.1"/>
    <property type="molecule type" value="Genomic_DNA"/>
</dbReference>
<evidence type="ECO:0000256" key="1">
    <source>
        <dbReference type="SAM" id="MobiDB-lite"/>
    </source>
</evidence>
<name>A0AAP0RWG3_LIQFO</name>
<dbReference type="Proteomes" id="UP001415857">
    <property type="component" value="Unassembled WGS sequence"/>
</dbReference>
<feature type="compositionally biased region" description="Basic and acidic residues" evidence="1">
    <location>
        <begin position="10"/>
        <end position="23"/>
    </location>
</feature>
<reference evidence="3 4" key="1">
    <citation type="journal article" date="2024" name="Plant J.">
        <title>Genome sequences and population genomics reveal climatic adaptation and genomic divergence between two closely related sweetgum species.</title>
        <authorList>
            <person name="Xu W.Q."/>
            <person name="Ren C.Q."/>
            <person name="Zhang X.Y."/>
            <person name="Comes H.P."/>
            <person name="Liu X.H."/>
            <person name="Li Y.G."/>
            <person name="Kettle C.J."/>
            <person name="Jalonen R."/>
            <person name="Gaisberger H."/>
            <person name="Ma Y.Z."/>
            <person name="Qiu Y.X."/>
        </authorList>
    </citation>
    <scope>NUCLEOTIDE SEQUENCE [LARGE SCALE GENOMIC DNA]</scope>
    <source>
        <strain evidence="3">Hangzhou</strain>
    </source>
</reference>
<feature type="region of interest" description="Disordered" evidence="1">
    <location>
        <begin position="1"/>
        <end position="26"/>
    </location>
</feature>
<feature type="domain" description="PGG" evidence="2">
    <location>
        <begin position="23"/>
        <end position="58"/>
    </location>
</feature>
<evidence type="ECO:0000259" key="2">
    <source>
        <dbReference type="Pfam" id="PF13962"/>
    </source>
</evidence>
<sequence>MAEASGTDKGIPKNNDEKSKQEESAQQAQNAILVAASLIATVTYSAGLSPPPTIWKEGMKLDPNCIFHSDSNITVTSIRSSLLRPTISCPALSFYMFMSLNTAGWVFPKNWVEFEVLAKL</sequence>
<dbReference type="Pfam" id="PF13962">
    <property type="entry name" value="PGG"/>
    <property type="match status" value="1"/>
</dbReference>
<protein>
    <recommendedName>
        <fullName evidence="2">PGG domain-containing protein</fullName>
    </recommendedName>
</protein>
<evidence type="ECO:0000313" key="4">
    <source>
        <dbReference type="Proteomes" id="UP001415857"/>
    </source>
</evidence>
<proteinExistence type="predicted"/>